<dbReference type="Proteomes" id="UP000219621">
    <property type="component" value="Unassembled WGS sequence"/>
</dbReference>
<dbReference type="OrthoDB" id="9785812at2"/>
<dbReference type="NCBIfam" id="TIGR02817">
    <property type="entry name" value="adh_fam_1"/>
    <property type="match status" value="1"/>
</dbReference>
<dbReference type="CDD" id="cd08252">
    <property type="entry name" value="AL_MDR"/>
    <property type="match status" value="1"/>
</dbReference>
<dbReference type="InterPro" id="IPR011032">
    <property type="entry name" value="GroES-like_sf"/>
</dbReference>
<comment type="similarity">
    <text evidence="2">Belongs to the zinc-containing alcohol dehydrogenase family. Quinone oxidoreductase subfamily.</text>
</comment>
<dbReference type="GO" id="GO:0008270">
    <property type="term" value="F:zinc ion binding"/>
    <property type="evidence" value="ECO:0007669"/>
    <property type="project" value="InterPro"/>
</dbReference>
<proteinExistence type="inferred from homology"/>
<protein>
    <recommendedName>
        <fullName evidence="2">Zinc-type alcohol dehydrogenase-like protein</fullName>
    </recommendedName>
</protein>
<keyword evidence="1" id="KW-0521">NADP</keyword>
<dbReference type="InterPro" id="IPR014182">
    <property type="entry name" value="ADH_Zn_typ-1"/>
</dbReference>
<dbReference type="InterPro" id="IPR013154">
    <property type="entry name" value="ADH-like_N"/>
</dbReference>
<keyword evidence="2" id="KW-0560">Oxidoreductase</keyword>
<accession>A0A286GLS9</accession>
<keyword evidence="2" id="KW-0479">Metal-binding</keyword>
<sequence>MRAVAYTTAGPLTATGPLVDVELPRPEPRGRDLLVRVEAVSVNPVDTKVRASASAEPGGHKVLGWDASGVVVAVGSEVTGFAPGDAVWYAGALDRPGSNAEFHLVDERIVGRKPASLDHATAAALPLTAITAWETLFDRLRVREPVPGAAAAILIIGGAGGVGSIAVQVARRVAGLTVIATASRPETAAWVRDLGADHVVDHSKPLAPQVEALGIGAPAYVFATTGTAGHLADIAALIAPQGRVAVIDDPQTLDIMPFKRKSVSVHWEMMFTRSLFGTPDMAAQGALLTEVAALVDAGTLRSTLSEVLGPIDAATLRRAHTLIESGRTRGKLVLQGFGPAAG</sequence>
<dbReference type="SUPFAM" id="SSF50129">
    <property type="entry name" value="GroES-like"/>
    <property type="match status" value="1"/>
</dbReference>
<dbReference type="InterPro" id="IPR051603">
    <property type="entry name" value="Zinc-ADH_QOR/CCCR"/>
</dbReference>
<dbReference type="Gene3D" id="3.90.180.10">
    <property type="entry name" value="Medium-chain alcohol dehydrogenases, catalytic domain"/>
    <property type="match status" value="1"/>
</dbReference>
<dbReference type="SUPFAM" id="SSF51735">
    <property type="entry name" value="NAD(P)-binding Rossmann-fold domains"/>
    <property type="match status" value="1"/>
</dbReference>
<evidence type="ECO:0000313" key="4">
    <source>
        <dbReference type="EMBL" id="SOD96487.1"/>
    </source>
</evidence>
<evidence type="ECO:0000259" key="3">
    <source>
        <dbReference type="SMART" id="SM00829"/>
    </source>
</evidence>
<evidence type="ECO:0000256" key="2">
    <source>
        <dbReference type="RuleBase" id="RU364000"/>
    </source>
</evidence>
<dbReference type="PANTHER" id="PTHR44154">
    <property type="entry name" value="QUINONE OXIDOREDUCTASE"/>
    <property type="match status" value="1"/>
</dbReference>
<dbReference type="EMBL" id="OCNJ01000005">
    <property type="protein sequence ID" value="SOD96487.1"/>
    <property type="molecule type" value="Genomic_DNA"/>
</dbReference>
<keyword evidence="2" id="KW-0862">Zinc</keyword>
<dbReference type="Gene3D" id="3.40.50.720">
    <property type="entry name" value="NAD(P)-binding Rossmann-like Domain"/>
    <property type="match status" value="1"/>
</dbReference>
<dbReference type="InterPro" id="IPR036291">
    <property type="entry name" value="NAD(P)-bd_dom_sf"/>
</dbReference>
<organism evidence="4 5">
    <name type="scientific">Caenispirillum bisanense</name>
    <dbReference type="NCBI Taxonomy" id="414052"/>
    <lineage>
        <taxon>Bacteria</taxon>
        <taxon>Pseudomonadati</taxon>
        <taxon>Pseudomonadota</taxon>
        <taxon>Alphaproteobacteria</taxon>
        <taxon>Rhodospirillales</taxon>
        <taxon>Novispirillaceae</taxon>
        <taxon>Caenispirillum</taxon>
    </lineage>
</organism>
<evidence type="ECO:0000313" key="5">
    <source>
        <dbReference type="Proteomes" id="UP000219621"/>
    </source>
</evidence>
<dbReference type="AlphaFoldDB" id="A0A286GLS9"/>
<name>A0A286GLS9_9PROT</name>
<feature type="domain" description="Enoyl reductase (ER)" evidence="3">
    <location>
        <begin position="10"/>
        <end position="334"/>
    </location>
</feature>
<dbReference type="SMART" id="SM00829">
    <property type="entry name" value="PKS_ER"/>
    <property type="match status" value="1"/>
</dbReference>
<dbReference type="Pfam" id="PF08240">
    <property type="entry name" value="ADH_N"/>
    <property type="match status" value="1"/>
</dbReference>
<dbReference type="GO" id="GO:0016491">
    <property type="term" value="F:oxidoreductase activity"/>
    <property type="evidence" value="ECO:0007669"/>
    <property type="project" value="UniProtKB-KW"/>
</dbReference>
<reference evidence="4 5" key="1">
    <citation type="submission" date="2017-09" db="EMBL/GenBank/DDBJ databases">
        <authorList>
            <person name="Ehlers B."/>
            <person name="Leendertz F.H."/>
        </authorList>
    </citation>
    <scope>NUCLEOTIDE SEQUENCE [LARGE SCALE GENOMIC DNA]</scope>
    <source>
        <strain evidence="4 5">USBA 140</strain>
    </source>
</reference>
<keyword evidence="5" id="KW-1185">Reference proteome</keyword>
<dbReference type="RefSeq" id="WP_097279717.1">
    <property type="nucleotide sequence ID" value="NZ_OCNJ01000005.1"/>
</dbReference>
<dbReference type="Pfam" id="PF13602">
    <property type="entry name" value="ADH_zinc_N_2"/>
    <property type="match status" value="1"/>
</dbReference>
<dbReference type="PANTHER" id="PTHR44154:SF1">
    <property type="entry name" value="QUINONE OXIDOREDUCTASE"/>
    <property type="match status" value="1"/>
</dbReference>
<evidence type="ECO:0000256" key="1">
    <source>
        <dbReference type="ARBA" id="ARBA00022857"/>
    </source>
</evidence>
<dbReference type="InterPro" id="IPR020843">
    <property type="entry name" value="ER"/>
</dbReference>
<gene>
    <name evidence="4" type="ORF">SAMN05421508_105351</name>
</gene>